<feature type="chain" id="PRO_5017245263" evidence="2">
    <location>
        <begin position="17"/>
        <end position="241"/>
    </location>
</feature>
<evidence type="ECO:0000313" key="3">
    <source>
        <dbReference type="EMBL" id="RAL63603.1"/>
    </source>
</evidence>
<evidence type="ECO:0000313" key="4">
    <source>
        <dbReference type="Proteomes" id="UP000249056"/>
    </source>
</evidence>
<protein>
    <submittedName>
        <fullName evidence="3">Uncharacterized protein</fullName>
    </submittedName>
</protein>
<dbReference type="EMBL" id="QKRW01000018">
    <property type="protein sequence ID" value="RAL63603.1"/>
    <property type="molecule type" value="Genomic_DNA"/>
</dbReference>
<evidence type="ECO:0000256" key="2">
    <source>
        <dbReference type="SAM" id="SignalP"/>
    </source>
</evidence>
<dbReference type="Proteomes" id="UP000249056">
    <property type="component" value="Unassembled WGS sequence"/>
</dbReference>
<name>A0A395IW16_9HELO</name>
<feature type="compositionally biased region" description="Basic residues" evidence="1">
    <location>
        <begin position="203"/>
        <end position="214"/>
    </location>
</feature>
<organism evidence="3 4">
    <name type="scientific">Monilinia fructigena</name>
    <dbReference type="NCBI Taxonomy" id="38457"/>
    <lineage>
        <taxon>Eukaryota</taxon>
        <taxon>Fungi</taxon>
        <taxon>Dikarya</taxon>
        <taxon>Ascomycota</taxon>
        <taxon>Pezizomycotina</taxon>
        <taxon>Leotiomycetes</taxon>
        <taxon>Helotiales</taxon>
        <taxon>Sclerotiniaceae</taxon>
        <taxon>Monilinia</taxon>
    </lineage>
</organism>
<dbReference type="OrthoDB" id="3565058at2759"/>
<dbReference type="AlphaFoldDB" id="A0A395IW16"/>
<feature type="signal peptide" evidence="2">
    <location>
        <begin position="1"/>
        <end position="16"/>
    </location>
</feature>
<proteinExistence type="predicted"/>
<sequence>MHRSIALATLISFALSQGTTYTYSDGSSVLEYYISMVVYYEPSSYVSIYSSPQPDVFSTDSLEDEVLFNISTEHSSYYGTSVPLVSEGTEFVWNTAAEPSTIFYTSGDESSYDSNTTATSGFNGDEDEDAWDPETLEAMEYWVAVFNNTYVLSFDETIRAVKQVANGDGYENLASARHDLAAVRLKKRPISKTPKPKTLEPKKPKHNPSPKPKPKCSEPKKPYVCPIPPQNPPITPPHPYT</sequence>
<feature type="region of interest" description="Disordered" evidence="1">
    <location>
        <begin position="187"/>
        <end position="241"/>
    </location>
</feature>
<accession>A0A395IW16</accession>
<evidence type="ECO:0000256" key="1">
    <source>
        <dbReference type="SAM" id="MobiDB-lite"/>
    </source>
</evidence>
<gene>
    <name evidence="3" type="ORF">DID88_003647</name>
</gene>
<feature type="compositionally biased region" description="Pro residues" evidence="1">
    <location>
        <begin position="225"/>
        <end position="241"/>
    </location>
</feature>
<keyword evidence="2" id="KW-0732">Signal</keyword>
<comment type="caution">
    <text evidence="3">The sequence shown here is derived from an EMBL/GenBank/DDBJ whole genome shotgun (WGS) entry which is preliminary data.</text>
</comment>
<keyword evidence="4" id="KW-1185">Reference proteome</keyword>
<reference evidence="3 4" key="1">
    <citation type="submission" date="2018-06" db="EMBL/GenBank/DDBJ databases">
        <title>Genome Sequence of the Brown Rot Fungal Pathogen Monilinia fructigena.</title>
        <authorList>
            <person name="Landi L."/>
            <person name="De Miccolis Angelini R.M."/>
            <person name="Pollastro S."/>
            <person name="Abate D."/>
            <person name="Faretra F."/>
            <person name="Romanazzi G."/>
        </authorList>
    </citation>
    <scope>NUCLEOTIDE SEQUENCE [LARGE SCALE GENOMIC DNA]</scope>
    <source>
        <strain evidence="3 4">Mfrg269</strain>
    </source>
</reference>